<feature type="non-terminal residue" evidence="1">
    <location>
        <position position="100"/>
    </location>
</feature>
<accession>A0A7J6KVM7</accession>
<comment type="caution">
    <text evidence="1">The sequence shown here is derived from an EMBL/GenBank/DDBJ whole genome shotgun (WGS) entry which is preliminary data.</text>
</comment>
<evidence type="ECO:0000313" key="1">
    <source>
        <dbReference type="EMBL" id="KAF4650651.1"/>
    </source>
</evidence>
<organism evidence="1 2">
    <name type="scientific">Perkinsus chesapeaki</name>
    <name type="common">Clam parasite</name>
    <name type="synonym">Perkinsus andrewsi</name>
    <dbReference type="NCBI Taxonomy" id="330153"/>
    <lineage>
        <taxon>Eukaryota</taxon>
        <taxon>Sar</taxon>
        <taxon>Alveolata</taxon>
        <taxon>Perkinsozoa</taxon>
        <taxon>Perkinsea</taxon>
        <taxon>Perkinsida</taxon>
        <taxon>Perkinsidae</taxon>
        <taxon>Perkinsus</taxon>
    </lineage>
</organism>
<proteinExistence type="predicted"/>
<protein>
    <submittedName>
        <fullName evidence="1">Uncharacterized protein</fullName>
    </submittedName>
</protein>
<dbReference type="Proteomes" id="UP000591131">
    <property type="component" value="Unassembled WGS sequence"/>
</dbReference>
<name>A0A7J6KVM7_PERCH</name>
<dbReference type="EMBL" id="JAAPAO010001210">
    <property type="protein sequence ID" value="KAF4650651.1"/>
    <property type="molecule type" value="Genomic_DNA"/>
</dbReference>
<dbReference type="AlphaFoldDB" id="A0A7J6KVM7"/>
<sequence length="100" mass="11081">GIALGALGLAGHYLVNGSQDQAAELKQKCDELARIPAGRQAAFRPTIWEDTFWLKGYSQLGWIEIPEFSGQVARGDRLTAARTEDGQLQLLREKRVVIED</sequence>
<keyword evidence="2" id="KW-1185">Reference proteome</keyword>
<reference evidence="1 2" key="1">
    <citation type="submission" date="2020-04" db="EMBL/GenBank/DDBJ databases">
        <title>Perkinsus chesapeaki whole genome sequence.</title>
        <authorList>
            <person name="Bogema D.R."/>
        </authorList>
    </citation>
    <scope>NUCLEOTIDE SEQUENCE [LARGE SCALE GENOMIC DNA]</scope>
    <source>
        <strain evidence="1">ATCC PRA-425</strain>
    </source>
</reference>
<gene>
    <name evidence="1" type="ORF">FOL47_001000</name>
</gene>
<evidence type="ECO:0000313" key="2">
    <source>
        <dbReference type="Proteomes" id="UP000591131"/>
    </source>
</evidence>